<dbReference type="SUPFAM" id="SSF56935">
    <property type="entry name" value="Porins"/>
    <property type="match status" value="1"/>
</dbReference>
<evidence type="ECO:0000256" key="1">
    <source>
        <dbReference type="SAM" id="SignalP"/>
    </source>
</evidence>
<accession>A0A940DPZ0</accession>
<name>A0A940DPZ0_9BACT</name>
<feature type="chain" id="PRO_5037183849" evidence="1">
    <location>
        <begin position="20"/>
        <end position="564"/>
    </location>
</feature>
<evidence type="ECO:0000313" key="3">
    <source>
        <dbReference type="Proteomes" id="UP000771749"/>
    </source>
</evidence>
<evidence type="ECO:0000313" key="2">
    <source>
        <dbReference type="EMBL" id="MBO8453482.1"/>
    </source>
</evidence>
<proteinExistence type="predicted"/>
<dbReference type="Proteomes" id="UP000771749">
    <property type="component" value="Unassembled WGS sequence"/>
</dbReference>
<dbReference type="Gene3D" id="2.40.160.60">
    <property type="entry name" value="Outer membrane protein transport protein (OMPP1/FadL/TodX)"/>
    <property type="match status" value="2"/>
</dbReference>
<organism evidence="2 3">
    <name type="scientific">Candidatus Cryptobacteroides gallistercoris</name>
    <dbReference type="NCBI Taxonomy" id="2840765"/>
    <lineage>
        <taxon>Bacteria</taxon>
        <taxon>Pseudomonadati</taxon>
        <taxon>Bacteroidota</taxon>
        <taxon>Bacteroidia</taxon>
        <taxon>Bacteroidales</taxon>
        <taxon>Candidatus Cryptobacteroides</taxon>
    </lineage>
</organism>
<reference evidence="2" key="1">
    <citation type="submission" date="2020-10" db="EMBL/GenBank/DDBJ databases">
        <authorList>
            <person name="Gilroy R."/>
        </authorList>
    </citation>
    <scope>NUCLEOTIDE SEQUENCE</scope>
    <source>
        <strain evidence="2">F1-3629</strain>
    </source>
</reference>
<dbReference type="EMBL" id="JADIMJ010000032">
    <property type="protein sequence ID" value="MBO8453482.1"/>
    <property type="molecule type" value="Genomic_DNA"/>
</dbReference>
<feature type="signal peptide" evidence="1">
    <location>
        <begin position="1"/>
        <end position="19"/>
    </location>
</feature>
<dbReference type="AlphaFoldDB" id="A0A940DPZ0"/>
<comment type="caution">
    <text evidence="2">The sequence shown here is derived from an EMBL/GenBank/DDBJ whole genome shotgun (WGS) entry which is preliminary data.</text>
</comment>
<sequence>MKKTAIALLLAGMTASAGAQTMYDAFNFSKSSYVGTARTVAMGNAFTALGGDPGAVAINPAGSAVARYSQVSITPGVNISVNTAMGTGIESPVTGGIEGFERNLKTSMGRFAMPNFGFSINFDTHRISGLKNWTFGFSAEMTDCYQDDLVARGTNSLTSLAGSLASFANGWFIDDLAADNAYDMVPVSDWRAVAALQSGIIGLVPLLPGQTEDQGPTDQYIGVTENAVEASDLDGNRWWEIGLPSGAVLDQTFARRTTGSKYDYIINFGGNFSDKVFVGVNLGITSLNYSHQYYIRETAQDPDFFETGFSSMKYEYGYSASGIGIYGKFGVIVTPVAGLRLGAAVRTPTSTTISERWHLGAEQTSFGADYQSGHSESPEGQYEYRLVSPFSFNVGAAYTFGNFGLVSLDYEACNYRSMKFVERSTNDNSAFDGVNADIRSNMGLEHEFRIGAEIKPIQCLAIRAGYNFRTSALPADREYENQYIWERAEGNTSSAALGLGYSSKGSFFADAAVRMTRYADTYIYPYDYWQYDGSQLIADTSVAVPEILSKRTLWNVLLTVGFRF</sequence>
<reference evidence="2" key="2">
    <citation type="journal article" date="2021" name="PeerJ">
        <title>Extensive microbial diversity within the chicken gut microbiome revealed by metagenomics and culture.</title>
        <authorList>
            <person name="Gilroy R."/>
            <person name="Ravi A."/>
            <person name="Getino M."/>
            <person name="Pursley I."/>
            <person name="Horton D.L."/>
            <person name="Alikhan N.F."/>
            <person name="Baker D."/>
            <person name="Gharbi K."/>
            <person name="Hall N."/>
            <person name="Watson M."/>
            <person name="Adriaenssens E.M."/>
            <person name="Foster-Nyarko E."/>
            <person name="Jarju S."/>
            <person name="Secka A."/>
            <person name="Antonio M."/>
            <person name="Oren A."/>
            <person name="Chaudhuri R.R."/>
            <person name="La Ragione R."/>
            <person name="Hildebrand F."/>
            <person name="Pallen M.J."/>
        </authorList>
    </citation>
    <scope>NUCLEOTIDE SEQUENCE</scope>
    <source>
        <strain evidence="2">F1-3629</strain>
    </source>
</reference>
<keyword evidence="1" id="KW-0732">Signal</keyword>
<protein>
    <submittedName>
        <fullName evidence="2">Uncharacterized protein</fullName>
    </submittedName>
</protein>
<gene>
    <name evidence="2" type="ORF">IAC07_02010</name>
</gene>